<dbReference type="PANTHER" id="PTHR12080:SF114">
    <property type="entry name" value="T-LYMPHOCYTE SURFACE ANTIGEN LY-9"/>
    <property type="match status" value="1"/>
</dbReference>
<feature type="transmembrane region" description="Helical" evidence="13">
    <location>
        <begin position="499"/>
        <end position="523"/>
    </location>
</feature>
<dbReference type="InterPro" id="IPR015631">
    <property type="entry name" value="CD2/SLAM_rcpt"/>
</dbReference>
<evidence type="ECO:0000256" key="12">
    <source>
        <dbReference type="SAM" id="MobiDB-lite"/>
    </source>
</evidence>
<protein>
    <recommendedName>
        <fullName evidence="14">Ig-like domain-containing protein</fullName>
    </recommendedName>
</protein>
<dbReference type="Proteomes" id="UP000437017">
    <property type="component" value="Unassembled WGS sequence"/>
</dbReference>
<evidence type="ECO:0000256" key="9">
    <source>
        <dbReference type="ARBA" id="ARBA00023157"/>
    </source>
</evidence>
<evidence type="ECO:0000256" key="7">
    <source>
        <dbReference type="ARBA" id="ARBA00023130"/>
    </source>
</evidence>
<dbReference type="OrthoDB" id="9835793at2759"/>
<feature type="domain" description="Ig-like" evidence="14">
    <location>
        <begin position="396"/>
        <end position="475"/>
    </location>
</feature>
<sequence>MERENHSFSVPVHEGGTKTGRELLLLTGFLTMQIIMASPGRRTDGWALQPFSSKPPKSQRHISSPFLWTPLLFLLMGLGASEKDSAPTVVKGILGGSVSLSLNISVDTEIEHIAWSGPQEALALADARGKIIFIDKSYQGRINITQNNSLSINKLTLKDAGSYKAQINQKNSEVTTSEKFTLSIYEQLQEPRVTMTSVNMSENASCNITLVCSVKGAGEDVQYYWTSRDPHASESWVGPSLTISWLPCDSDLPYICRAKNPVSQSNSRPVHAWQFCTDLGASRGGPVGETVAGILGESITLSLALPHSQHIDNVVWMFNTSIISKERGEEATANQLIKFKDPNQNTAWVSSQDYSLKIGQLKMEDAGPYHAYVCSNARVASTKHINLSIYRRLKKPIVTGNLGLTEDGVCRVSLTCSVEDSGHNVTYRWSPLQKGAVVSQGGAHLSVSWRSGEKHPSFTCRASNPVSNSSQQFLSRDLCPGCSPVQPDLRALRPERRTALWSGLSLMVLFTLLCFAISGWCFWKKKGRCSAPAFSSSQVEAPADTPGYEKVDTFPKTARHVSDSSSDSNGTTEEDEERTERHQPVNGRDQVCDLVTQEDAGHDSEGQAEYDLVTPDDTAPALVTEGETVYTQVFLDFQTDPRSSEEREVSHNLLLYTETSEGENNFLCILRPIKWCQHRNRMTLSLLKYLPMKMSPEKQLPPSMRMWSVHTCLQEEASLANHTPAGERDQAGHEQVAIPQD</sequence>
<keyword evidence="4" id="KW-0732">Signal</keyword>
<comment type="caution">
    <text evidence="15">The sequence shown here is derived from an EMBL/GenBank/DDBJ whole genome shotgun (WGS) entry which is preliminary data.</text>
</comment>
<accession>A0A643BMM0</accession>
<keyword evidence="10" id="KW-0325">Glycoprotein</keyword>
<dbReference type="FunFam" id="2.60.40.10:FF:000470">
    <property type="entry name" value="SLAM family member 7"/>
    <property type="match status" value="2"/>
</dbReference>
<evidence type="ECO:0000256" key="10">
    <source>
        <dbReference type="ARBA" id="ARBA00023180"/>
    </source>
</evidence>
<evidence type="ECO:0000256" key="8">
    <source>
        <dbReference type="ARBA" id="ARBA00023136"/>
    </source>
</evidence>
<keyword evidence="5" id="KW-0391">Immunity</keyword>
<keyword evidence="7" id="KW-1064">Adaptive immunity</keyword>
<dbReference type="InterPro" id="IPR003599">
    <property type="entry name" value="Ig_sub"/>
</dbReference>
<feature type="region of interest" description="Disordered" evidence="12">
    <location>
        <begin position="718"/>
        <end position="741"/>
    </location>
</feature>
<dbReference type="InterPro" id="IPR007110">
    <property type="entry name" value="Ig-like_dom"/>
</dbReference>
<feature type="domain" description="Ig-like" evidence="14">
    <location>
        <begin position="191"/>
        <end position="271"/>
    </location>
</feature>
<dbReference type="GO" id="GO:0042110">
    <property type="term" value="P:T cell activation"/>
    <property type="evidence" value="ECO:0007669"/>
    <property type="project" value="TreeGrafter"/>
</dbReference>
<evidence type="ECO:0000256" key="11">
    <source>
        <dbReference type="ARBA" id="ARBA00023319"/>
    </source>
</evidence>
<dbReference type="PANTHER" id="PTHR12080">
    <property type="entry name" value="SIGNALING LYMPHOCYTIC ACTIVATION MOLECULE"/>
    <property type="match status" value="1"/>
</dbReference>
<evidence type="ECO:0000259" key="14">
    <source>
        <dbReference type="PROSITE" id="PS50835"/>
    </source>
</evidence>
<dbReference type="GO" id="GO:0002250">
    <property type="term" value="P:adaptive immune response"/>
    <property type="evidence" value="ECO:0007669"/>
    <property type="project" value="UniProtKB-KW"/>
</dbReference>
<keyword evidence="9" id="KW-1015">Disulfide bond</keyword>
<dbReference type="PROSITE" id="PS50835">
    <property type="entry name" value="IG_LIKE"/>
    <property type="match status" value="2"/>
</dbReference>
<evidence type="ECO:0000313" key="16">
    <source>
        <dbReference type="Proteomes" id="UP000437017"/>
    </source>
</evidence>
<dbReference type="CDD" id="cd16842">
    <property type="entry name" value="Ig_SLAM-like_N"/>
    <property type="match status" value="2"/>
</dbReference>
<keyword evidence="11" id="KW-0393">Immunoglobulin domain</keyword>
<keyword evidence="2" id="KW-0399">Innate immunity</keyword>
<evidence type="ECO:0000256" key="2">
    <source>
        <dbReference type="ARBA" id="ARBA00022588"/>
    </source>
</evidence>
<dbReference type="InterPro" id="IPR013783">
    <property type="entry name" value="Ig-like_fold"/>
</dbReference>
<gene>
    <name evidence="15" type="ORF">E2I00_007959</name>
</gene>
<keyword evidence="3 13" id="KW-0812">Transmembrane</keyword>
<evidence type="ECO:0000256" key="6">
    <source>
        <dbReference type="ARBA" id="ARBA00022989"/>
    </source>
</evidence>
<organism evidence="15 16">
    <name type="scientific">Balaenoptera physalus</name>
    <name type="common">Fin whale</name>
    <name type="synonym">Balaena physalus</name>
    <dbReference type="NCBI Taxonomy" id="9770"/>
    <lineage>
        <taxon>Eukaryota</taxon>
        <taxon>Metazoa</taxon>
        <taxon>Chordata</taxon>
        <taxon>Craniata</taxon>
        <taxon>Vertebrata</taxon>
        <taxon>Euteleostomi</taxon>
        <taxon>Mammalia</taxon>
        <taxon>Eutheria</taxon>
        <taxon>Laurasiatheria</taxon>
        <taxon>Artiodactyla</taxon>
        <taxon>Whippomorpha</taxon>
        <taxon>Cetacea</taxon>
        <taxon>Mysticeti</taxon>
        <taxon>Balaenopteridae</taxon>
        <taxon>Balaenoptera</taxon>
    </lineage>
</organism>
<keyword evidence="8 13" id="KW-0472">Membrane</keyword>
<dbReference type="GO" id="GO:0045087">
    <property type="term" value="P:innate immune response"/>
    <property type="evidence" value="ECO:0007669"/>
    <property type="project" value="UniProtKB-KW"/>
</dbReference>
<evidence type="ECO:0000256" key="1">
    <source>
        <dbReference type="ARBA" id="ARBA00004479"/>
    </source>
</evidence>
<evidence type="ECO:0000256" key="5">
    <source>
        <dbReference type="ARBA" id="ARBA00022859"/>
    </source>
</evidence>
<reference evidence="15 16" key="1">
    <citation type="journal article" date="2019" name="PLoS ONE">
        <title>Genomic analyses reveal an absence of contemporary introgressive admixture between fin whales and blue whales, despite known hybrids.</title>
        <authorList>
            <person name="Westbury M.V."/>
            <person name="Petersen B."/>
            <person name="Lorenzen E.D."/>
        </authorList>
    </citation>
    <scope>NUCLEOTIDE SEQUENCE [LARGE SCALE GENOMIC DNA]</scope>
    <source>
        <strain evidence="15">FinWhale-01</strain>
    </source>
</reference>
<dbReference type="Gene3D" id="2.60.40.10">
    <property type="entry name" value="Immunoglobulins"/>
    <property type="match status" value="4"/>
</dbReference>
<dbReference type="InterPro" id="IPR036179">
    <property type="entry name" value="Ig-like_dom_sf"/>
</dbReference>
<name>A0A643BMM0_BALPH</name>
<dbReference type="SMART" id="SM00409">
    <property type="entry name" value="IG"/>
    <property type="match status" value="2"/>
</dbReference>
<evidence type="ECO:0000256" key="13">
    <source>
        <dbReference type="SAM" id="Phobius"/>
    </source>
</evidence>
<proteinExistence type="predicted"/>
<dbReference type="EMBL" id="SGJD01008110">
    <property type="protein sequence ID" value="KAB0389211.1"/>
    <property type="molecule type" value="Genomic_DNA"/>
</dbReference>
<keyword evidence="16" id="KW-1185">Reference proteome</keyword>
<feature type="region of interest" description="Disordered" evidence="12">
    <location>
        <begin position="535"/>
        <end position="590"/>
    </location>
</feature>
<dbReference type="GO" id="GO:0009897">
    <property type="term" value="C:external side of plasma membrane"/>
    <property type="evidence" value="ECO:0007669"/>
    <property type="project" value="TreeGrafter"/>
</dbReference>
<dbReference type="SUPFAM" id="SSF48726">
    <property type="entry name" value="Immunoglobulin"/>
    <property type="match status" value="4"/>
</dbReference>
<dbReference type="AlphaFoldDB" id="A0A643BMM0"/>
<dbReference type="FunFam" id="2.60.40.10:FF:000820">
    <property type="entry name" value="SLAM family member 7"/>
    <property type="match status" value="2"/>
</dbReference>
<comment type="subcellular location">
    <subcellularLocation>
        <location evidence="1">Membrane</location>
        <topology evidence="1">Single-pass type I membrane protein</topology>
    </subcellularLocation>
</comment>
<evidence type="ECO:0000256" key="3">
    <source>
        <dbReference type="ARBA" id="ARBA00022692"/>
    </source>
</evidence>
<evidence type="ECO:0000313" key="15">
    <source>
        <dbReference type="EMBL" id="KAB0389211.1"/>
    </source>
</evidence>
<evidence type="ECO:0000256" key="4">
    <source>
        <dbReference type="ARBA" id="ARBA00022729"/>
    </source>
</evidence>
<keyword evidence="6 13" id="KW-1133">Transmembrane helix</keyword>